<reference evidence="1" key="2">
    <citation type="submission" date="2018-05" db="EMBL/GenBank/DDBJ databases">
        <title>OmerRS3 (Oryza meridionalis Reference Sequence Version 3).</title>
        <authorList>
            <person name="Zhang J."/>
            <person name="Kudrna D."/>
            <person name="Lee S."/>
            <person name="Talag J."/>
            <person name="Welchert J."/>
            <person name="Wing R.A."/>
        </authorList>
    </citation>
    <scope>NUCLEOTIDE SEQUENCE [LARGE SCALE GENOMIC DNA]</scope>
    <source>
        <strain evidence="1">cv. OR44</strain>
    </source>
</reference>
<dbReference type="PANTHER" id="PTHR33115">
    <property type="entry name" value="ARM REPEAT SUPERFAMILY PROTEIN"/>
    <property type="match status" value="1"/>
</dbReference>
<proteinExistence type="predicted"/>
<dbReference type="SUPFAM" id="SSF48371">
    <property type="entry name" value="ARM repeat"/>
    <property type="match status" value="1"/>
</dbReference>
<dbReference type="InterPro" id="IPR016024">
    <property type="entry name" value="ARM-type_fold"/>
</dbReference>
<evidence type="ECO:0000313" key="1">
    <source>
        <dbReference type="EnsemblPlants" id="OMERI08G09370.1"/>
    </source>
</evidence>
<dbReference type="EnsemblPlants" id="OMERI08G09370.1">
    <property type="protein sequence ID" value="OMERI08G09370.1"/>
    <property type="gene ID" value="OMERI08G09370"/>
</dbReference>
<dbReference type="STRING" id="40149.A0A0E0EKG1"/>
<evidence type="ECO:0008006" key="3">
    <source>
        <dbReference type="Google" id="ProtNLM"/>
    </source>
</evidence>
<dbReference type="Gene3D" id="1.25.10.10">
    <property type="entry name" value="Leucine-rich Repeat Variant"/>
    <property type="match status" value="1"/>
</dbReference>
<evidence type="ECO:0000313" key="2">
    <source>
        <dbReference type="Proteomes" id="UP000008021"/>
    </source>
</evidence>
<name>A0A0E0EKG1_9ORYZ</name>
<dbReference type="Proteomes" id="UP000008021">
    <property type="component" value="Chromosome 8"/>
</dbReference>
<dbReference type="PANTHER" id="PTHR33115:SF22">
    <property type="entry name" value="OS12G0449900 PROTEIN"/>
    <property type="match status" value="1"/>
</dbReference>
<protein>
    <recommendedName>
        <fullName evidence="3">Condensin complex subunit 1 C-terminal domain-containing protein</fullName>
    </recommendedName>
</protein>
<dbReference type="Gramene" id="OMERI08G09370.1">
    <property type="protein sequence ID" value="OMERI08G09370.1"/>
    <property type="gene ID" value="OMERI08G09370"/>
</dbReference>
<accession>A0A0E0EKG1</accession>
<dbReference type="HOGENOM" id="CLU_724395_0_0_1"/>
<dbReference type="InterPro" id="IPR011989">
    <property type="entry name" value="ARM-like"/>
</dbReference>
<reference evidence="1" key="1">
    <citation type="submission" date="2015-04" db="UniProtKB">
        <authorList>
            <consortium name="EnsemblPlants"/>
        </authorList>
    </citation>
    <scope>IDENTIFICATION</scope>
</reference>
<keyword evidence="2" id="KW-1185">Reference proteome</keyword>
<dbReference type="AlphaFoldDB" id="A0A0E0EKG1"/>
<organism evidence="1">
    <name type="scientific">Oryza meridionalis</name>
    <dbReference type="NCBI Taxonomy" id="40149"/>
    <lineage>
        <taxon>Eukaryota</taxon>
        <taxon>Viridiplantae</taxon>
        <taxon>Streptophyta</taxon>
        <taxon>Embryophyta</taxon>
        <taxon>Tracheophyta</taxon>
        <taxon>Spermatophyta</taxon>
        <taxon>Magnoliopsida</taxon>
        <taxon>Liliopsida</taxon>
        <taxon>Poales</taxon>
        <taxon>Poaceae</taxon>
        <taxon>BOP clade</taxon>
        <taxon>Oryzoideae</taxon>
        <taxon>Oryzeae</taxon>
        <taxon>Oryzinae</taxon>
        <taxon>Oryza</taxon>
    </lineage>
</organism>
<sequence>MKLASRLVTARGVIGVKLRRQISSNSHSVAAMEGILECNECQPALRELAVKILTQLAAMDDASSSFSAGSRDKLAKSLLGIFTDRNKDSSIRKPAGQALEMLSAKRESNAVVILQQLNGNVVSVLKEMLLNSEENESRISAAEILSHLLCSRYTRDDEYLAEELKKAIMDVMPEVLKEMLQCGATGREIQTGAEADHKGSFSPPGTVDVEVQDDGNRQNNFTSSRQRNSGQYVDADLLAAVLSLTATIFEVSKVQDLVQLVDAVAPVDAAFTFAGKLAEMLQRNIVVRKGFSWVDWLRILKPTTKMVISMMRHRDSSLANDDDKDMESLIDCLGRHSTIMDDLDCSINLADCDHGAKPQFKPLSFLVKEAQELWDKKKGQASSVEGNQQIA</sequence>